<accession>A0A1I7RN16</accession>
<dbReference type="EMBL" id="CAJFDI010000001">
    <property type="protein sequence ID" value="CAD5211169.1"/>
    <property type="molecule type" value="Genomic_DNA"/>
</dbReference>
<dbReference type="Proteomes" id="UP000582659">
    <property type="component" value="Unassembled WGS sequence"/>
</dbReference>
<name>A0A1I7RN16_BURXY</name>
<dbReference type="InterPro" id="IPR029047">
    <property type="entry name" value="HSP70_peptide-bd_sf"/>
</dbReference>
<reference evidence="4" key="1">
    <citation type="submission" date="2016-11" db="UniProtKB">
        <authorList>
            <consortium name="WormBaseParasite"/>
        </authorList>
    </citation>
    <scope>IDENTIFICATION</scope>
</reference>
<gene>
    <name evidence="1" type="ORF">BXYJ_LOCUS2294</name>
</gene>
<dbReference type="AlphaFoldDB" id="A0A1I7RN16"/>
<proteinExistence type="predicted"/>
<sequence length="133" mass="15299">MSANSAEIPLNIECFMNDVDSRILTNDRALVPENPKSPQRSAPRLQNLQDIAEVELIGGSSQISFAKQIDQHLTQQIFKRNDHFPSFKPLPLHRVEPFTIAAHYENPQEIPYTEPRSVLERNFRCYDADRNPI</sequence>
<evidence type="ECO:0000313" key="3">
    <source>
        <dbReference type="Proteomes" id="UP000659654"/>
    </source>
</evidence>
<reference evidence="1" key="2">
    <citation type="submission" date="2020-09" db="EMBL/GenBank/DDBJ databases">
        <authorList>
            <person name="Kikuchi T."/>
        </authorList>
    </citation>
    <scope>NUCLEOTIDE SEQUENCE</scope>
    <source>
        <strain evidence="1">Ka4C1</strain>
    </source>
</reference>
<dbReference type="Proteomes" id="UP000659654">
    <property type="component" value="Unassembled WGS sequence"/>
</dbReference>
<dbReference type="WBParaSite" id="BXY_0210200.1">
    <property type="protein sequence ID" value="BXY_0210200.1"/>
    <property type="gene ID" value="BXY_0210200"/>
</dbReference>
<protein>
    <submittedName>
        <fullName evidence="1">(pine wood nematode) hypothetical protein</fullName>
    </submittedName>
</protein>
<dbReference type="Gene3D" id="2.60.34.10">
    <property type="entry name" value="Substrate Binding Domain Of DNAk, Chain A, domain 1"/>
    <property type="match status" value="1"/>
</dbReference>
<evidence type="ECO:0000313" key="1">
    <source>
        <dbReference type="EMBL" id="CAD5211169.1"/>
    </source>
</evidence>
<keyword evidence="3" id="KW-1185">Reference proteome</keyword>
<dbReference type="EMBL" id="CAJFCV020000001">
    <property type="protein sequence ID" value="CAG9087785.1"/>
    <property type="molecule type" value="Genomic_DNA"/>
</dbReference>
<evidence type="ECO:0000313" key="2">
    <source>
        <dbReference type="Proteomes" id="UP000095284"/>
    </source>
</evidence>
<organism evidence="2 4">
    <name type="scientific">Bursaphelenchus xylophilus</name>
    <name type="common">Pinewood nematode worm</name>
    <name type="synonym">Aphelenchoides xylophilus</name>
    <dbReference type="NCBI Taxonomy" id="6326"/>
    <lineage>
        <taxon>Eukaryota</taxon>
        <taxon>Metazoa</taxon>
        <taxon>Ecdysozoa</taxon>
        <taxon>Nematoda</taxon>
        <taxon>Chromadorea</taxon>
        <taxon>Rhabditida</taxon>
        <taxon>Tylenchina</taxon>
        <taxon>Tylenchomorpha</taxon>
        <taxon>Aphelenchoidea</taxon>
        <taxon>Aphelenchoididae</taxon>
        <taxon>Bursaphelenchus</taxon>
    </lineage>
</organism>
<evidence type="ECO:0000313" key="4">
    <source>
        <dbReference type="WBParaSite" id="BXY_0210200.1"/>
    </source>
</evidence>
<dbReference type="Proteomes" id="UP000095284">
    <property type="component" value="Unplaced"/>
</dbReference>